<feature type="region of interest" description="Disordered" evidence="7">
    <location>
        <begin position="1"/>
        <end position="201"/>
    </location>
</feature>
<name>A0A2S5BB32_9BASI</name>
<dbReference type="STRING" id="741276.A0A2S5BB32"/>
<comment type="caution">
    <text evidence="9">The sequence shown here is derived from an EMBL/GenBank/DDBJ whole genome shotgun (WGS) entry which is preliminary data.</text>
</comment>
<dbReference type="PANTHER" id="PTHR11669">
    <property type="entry name" value="REPLICATION FACTOR C / DNA POLYMERASE III GAMMA-TAU SUBUNIT"/>
    <property type="match status" value="1"/>
</dbReference>
<feature type="compositionally biased region" description="Low complexity" evidence="7">
    <location>
        <begin position="136"/>
        <end position="152"/>
    </location>
</feature>
<dbReference type="GO" id="GO:0003689">
    <property type="term" value="F:DNA clamp loader activity"/>
    <property type="evidence" value="ECO:0007669"/>
    <property type="project" value="TreeGrafter"/>
</dbReference>
<dbReference type="SUPFAM" id="SSF48019">
    <property type="entry name" value="post-AAA+ oligomerization domain-like"/>
    <property type="match status" value="1"/>
</dbReference>
<dbReference type="OrthoDB" id="761538at2759"/>
<dbReference type="GO" id="GO:0003677">
    <property type="term" value="F:DNA binding"/>
    <property type="evidence" value="ECO:0007669"/>
    <property type="project" value="InterPro"/>
</dbReference>
<dbReference type="SMART" id="SM00382">
    <property type="entry name" value="AAA"/>
    <property type="match status" value="1"/>
</dbReference>
<evidence type="ECO:0000256" key="1">
    <source>
        <dbReference type="ARBA" id="ARBA00004123"/>
    </source>
</evidence>
<feature type="region of interest" description="Disordered" evidence="7">
    <location>
        <begin position="1462"/>
        <end position="1486"/>
    </location>
</feature>
<keyword evidence="3" id="KW-0235">DNA replication</keyword>
<evidence type="ECO:0000313" key="9">
    <source>
        <dbReference type="EMBL" id="POY73986.1"/>
    </source>
</evidence>
<dbReference type="PANTHER" id="PTHR11669:SF1">
    <property type="entry name" value="REPLICATION FACTOR C SUBUNIT 3"/>
    <property type="match status" value="1"/>
</dbReference>
<dbReference type="Gene3D" id="1.10.287.1490">
    <property type="match status" value="2"/>
</dbReference>
<comment type="similarity">
    <text evidence="2">Belongs to the activator 1 small subunits family.</text>
</comment>
<proteinExistence type="inferred from homology"/>
<dbReference type="Gene3D" id="1.10.8.60">
    <property type="match status" value="1"/>
</dbReference>
<evidence type="ECO:0000256" key="6">
    <source>
        <dbReference type="SAM" id="Coils"/>
    </source>
</evidence>
<feature type="coiled-coil region" evidence="6">
    <location>
        <begin position="1164"/>
        <end position="1244"/>
    </location>
</feature>
<evidence type="ECO:0000256" key="7">
    <source>
        <dbReference type="SAM" id="MobiDB-lite"/>
    </source>
</evidence>
<dbReference type="Gene3D" id="1.20.5.340">
    <property type="match status" value="1"/>
</dbReference>
<evidence type="ECO:0000256" key="4">
    <source>
        <dbReference type="ARBA" id="ARBA00023242"/>
    </source>
</evidence>
<feature type="region of interest" description="Disordered" evidence="7">
    <location>
        <begin position="1385"/>
        <end position="1412"/>
    </location>
</feature>
<dbReference type="GO" id="GO:0031390">
    <property type="term" value="C:Ctf18 RFC-like complex"/>
    <property type="evidence" value="ECO:0007669"/>
    <property type="project" value="TreeGrafter"/>
</dbReference>
<dbReference type="InterPro" id="IPR027417">
    <property type="entry name" value="P-loop_NTPase"/>
</dbReference>
<feature type="region of interest" description="Disordered" evidence="7">
    <location>
        <begin position="675"/>
        <end position="705"/>
    </location>
</feature>
<sequence>MQDSATAQDRAAKAARAKDKLRKFQAQKRATAAANGTPTSPSSPPLSPVATTAVRPVSPAIEPPPSIARILEASKRAERSTAPSPPSAASTTPALDPAPPVAPAADSARGAAQSLGTAPTPRRPSPPPTLFDESVPAARRAFSPPLPAAAAAVDSTTTPNYSPLIRSIASPPPPRAAPPARSDTVSPTASVTSGTTTTSSSFFSLSKNAAHLFGGLAATARDGAVAAARRGLQQQQQQNPYYSPRGRGYEDESPARTSLDSRTDRHRVGSFDFEDDGAPESRLRSDADFPMSTTTTSESRPSRADDRSAFFSPSPPEVAQLAAERDSLQAHIRDLEAQLSESVDPRQVEGLRELVDRLEEEVSGFKAREEENDARRHDLERGVGLAREALQDANGQLAAKDVDLERLAAELAVARSATETAATEAAADRDRLNERAQRAEEEAARTAQELARLREERGDAVVESQREREAAVEQDRIEFEERLVRFERDARDERERERAARTEVERERDTVRTELEAERERVHALEAAVAAAETSAPEPSHTTKVNELEAELDELRQTLARRGEVLASTRQDRTDAEQVSLERQERIDALGGDLAALGDEPARCRSDLEKASTERESIREELNRYVSSHGAIVERLRDQVDQATREADELRDRAGDLGALQAQLDEAITARADAEKRLSERDGRMSDLEAELASTKDQLSTHTTRADHLQVQLAAAGSAQEELQKQLSTAQQQLSTVQQQLASAEQARDTASADETVSRADLQKSLDEALERGSSLQTKLKASEEQSAIRDENLATARRELALLQEQYATLEKASREARSVDEEMVESLRKELSNVQQEAEGLRQQVRESTDRIAKLEEDAAAVRDEADKLRQNLASLGDEAAAVHSQADELRRKLETAEANAASAETAVEQLRAETAAQQQRLERVQAELTAEQTRAVTADDALKLAQKDLDEARTQLDTLQEAKQSTLDELEKLRAEHNATPPSAPQDVERIAELEARVQRLEQATTSAGTETERLRSVEADLRKRVESGPATGTSIASSIAGLSRSSTPTLTNGNKLTELERDLQVFKDVLAASESRATGLQHSLDAAEKDLDDRESEILRLESLLEDAAAKERELETDMAALAAKVAEHASRNTELQSQVDRSKSFAAAPLEPNGHKAEVEKLEAALATAEGDLAGAQQARQAAEDDLRAQLDQLRTELKSRTVEAEAAAARSTGLATELEAARAEIARLETAHIEAQRQHDDLAITHSSLRSELDAFTSSDTSTAEEIAALKASLATAADSEASAQQQLASLHNELSRLETAKREVDEELAQCRGEVEETSATLSAAMAELDSTKDEVVELEKSVEDLRIKLRRAQEGRLASEQEIKAIEERLADAVRSKEVAESEPVTLRQGAESASPAGLGPPELDERERAELEALRQELEVERARFAEASRALVDVREMHSKARQEVERLHAIATGPANEASPSTNGKSDQSADEASDALRLQISEAQAKIRQLEQDVFTLESTRLKMLKANGDLKSQVESMMDALAQERTRARMQQADAESSTQYDHPSASTANRSQPSPGSARVPQGDFPAPPLTPSRRGHVHRRTASTLAPVSEVSDSSHETATGYQVEAGLDEAGEELAGVDPLTPLGSPPIVTAINTPAASVAPTPMLPRSSTMGDRLPDAAATPASRKDHVRRASLSLLKARMEEEFGVPDLDKAGPLSPVGRGPSPGGASDGPRTHRVPLSRDLVCARFRMALFVDRYRPRSLDDLDYHPELSSRLRALAAGDFPHTLFYGPSGAGKKTRIMATLRELFGPGVEKLRIEQRTFLTPSKRKLDVNIVQSNYHIEITPSDLGNYDRAVVQEVLKDIAQTQQVDLNARKRFKVVIINEADGMSRDAQSALRRTMEKFTSSLRVILCANSTSKIIGPIRSRCLLLRVGAPTEEQINGVVQKVAAAENIAIPDHVSLLLSRISLGNLRRAILSFEALYAQDPAFKSVKPDHSLLTTGKQDARDIDAVPRPDWEKYAAKTAEKIMSDQKPETLLEVRGMFYELLVHCIPAQLILATVTRRLLERVDEDLKADVAYWAAFYDHRLKQGNKHIFHLEAYAAKIMLIQKQHSLGFTE</sequence>
<dbReference type="Pfam" id="PF13177">
    <property type="entry name" value="DNA_pol3_delta2"/>
    <property type="match status" value="1"/>
</dbReference>
<feature type="compositionally biased region" description="Low complexity" evidence="7">
    <location>
        <begin position="30"/>
        <end position="40"/>
    </location>
</feature>
<evidence type="ECO:0000313" key="10">
    <source>
        <dbReference type="Proteomes" id="UP000237144"/>
    </source>
</evidence>
<accession>A0A2S5BB32</accession>
<dbReference type="InterPro" id="IPR050238">
    <property type="entry name" value="DNA_Rep/Repair_Clamp_Loader"/>
</dbReference>
<feature type="compositionally biased region" description="Polar residues" evidence="7">
    <location>
        <begin position="1547"/>
        <end position="1569"/>
    </location>
</feature>
<keyword evidence="4" id="KW-0539">Nucleus</keyword>
<feature type="compositionally biased region" description="Low complexity" evidence="7">
    <location>
        <begin position="223"/>
        <end position="238"/>
    </location>
</feature>
<evidence type="ECO:0000259" key="8">
    <source>
        <dbReference type="SMART" id="SM00382"/>
    </source>
</evidence>
<feature type="coiled-coil region" evidence="6">
    <location>
        <begin position="1060"/>
        <end position="1129"/>
    </location>
</feature>
<reference evidence="9 10" key="1">
    <citation type="journal article" date="2018" name="Front. Microbiol.">
        <title>Prospects for Fungal Bioremediation of Acidic Radioactive Waste Sites: Characterization and Genome Sequence of Rhodotorula taiwanensis MD1149.</title>
        <authorList>
            <person name="Tkavc R."/>
            <person name="Matrosova V.Y."/>
            <person name="Grichenko O.E."/>
            <person name="Gostincar C."/>
            <person name="Volpe R.P."/>
            <person name="Klimenkova P."/>
            <person name="Gaidamakova E.K."/>
            <person name="Zhou C.E."/>
            <person name="Stewart B.J."/>
            <person name="Lyman M.G."/>
            <person name="Malfatti S.A."/>
            <person name="Rubinfeld B."/>
            <person name="Courtot M."/>
            <person name="Singh J."/>
            <person name="Dalgard C.L."/>
            <person name="Hamilton T."/>
            <person name="Frey K.G."/>
            <person name="Gunde-Cimerman N."/>
            <person name="Dugan L."/>
            <person name="Daly M.J."/>
        </authorList>
    </citation>
    <scope>NUCLEOTIDE SEQUENCE [LARGE SCALE GENOMIC DNA]</scope>
    <source>
        <strain evidence="9 10">MD1149</strain>
    </source>
</reference>
<dbReference type="FunFam" id="3.40.50.300:FF:000136">
    <property type="entry name" value="Replication factor C subunit 5"/>
    <property type="match status" value="1"/>
</dbReference>
<dbReference type="SUPFAM" id="SSF52540">
    <property type="entry name" value="P-loop containing nucleoside triphosphate hydrolases"/>
    <property type="match status" value="1"/>
</dbReference>
<dbReference type="CDD" id="cd00009">
    <property type="entry name" value="AAA"/>
    <property type="match status" value="1"/>
</dbReference>
<dbReference type="GO" id="GO:0006271">
    <property type="term" value="P:DNA strand elongation involved in DNA replication"/>
    <property type="evidence" value="ECO:0007669"/>
    <property type="project" value="UniProtKB-ARBA"/>
</dbReference>
<feature type="region of interest" description="Disordered" evidence="7">
    <location>
        <begin position="223"/>
        <end position="316"/>
    </location>
</feature>
<feature type="region of interest" description="Disordered" evidence="7">
    <location>
        <begin position="1029"/>
        <end position="1057"/>
    </location>
</feature>
<dbReference type="FunFam" id="1.20.272.10:FF:000002">
    <property type="entry name" value="Replication factor C subunit 3"/>
    <property type="match status" value="1"/>
</dbReference>
<feature type="compositionally biased region" description="Basic and acidic residues" evidence="7">
    <location>
        <begin position="247"/>
        <end position="269"/>
    </location>
</feature>
<evidence type="ECO:0000256" key="3">
    <source>
        <dbReference type="ARBA" id="ARBA00022705"/>
    </source>
</evidence>
<evidence type="ECO:0000256" key="2">
    <source>
        <dbReference type="ARBA" id="ARBA00005378"/>
    </source>
</evidence>
<dbReference type="Gene3D" id="1.20.272.10">
    <property type="match status" value="1"/>
</dbReference>
<gene>
    <name evidence="9" type="ORF">BMF94_2797</name>
</gene>
<feature type="compositionally biased region" description="Low complexity" evidence="7">
    <location>
        <begin position="178"/>
        <end position="201"/>
    </location>
</feature>
<dbReference type="InterPro" id="IPR003593">
    <property type="entry name" value="AAA+_ATPase"/>
</dbReference>
<dbReference type="InterPro" id="IPR008921">
    <property type="entry name" value="DNA_pol3_clamp-load_cplx_C"/>
</dbReference>
<dbReference type="GO" id="GO:0031389">
    <property type="term" value="C:Rad17 RFC-like complex"/>
    <property type="evidence" value="ECO:0007669"/>
    <property type="project" value="TreeGrafter"/>
</dbReference>
<feature type="region of interest" description="Disordered" evidence="7">
    <location>
        <begin position="1663"/>
        <end position="1683"/>
    </location>
</feature>
<feature type="region of interest" description="Disordered" evidence="7">
    <location>
        <begin position="490"/>
        <end position="517"/>
    </location>
</feature>
<dbReference type="GO" id="GO:0006281">
    <property type="term" value="P:DNA repair"/>
    <property type="evidence" value="ECO:0007669"/>
    <property type="project" value="TreeGrafter"/>
</dbReference>
<dbReference type="GO" id="GO:0031391">
    <property type="term" value="C:Elg1 RFC-like complex"/>
    <property type="evidence" value="ECO:0007669"/>
    <property type="project" value="TreeGrafter"/>
</dbReference>
<keyword evidence="10" id="KW-1185">Reference proteome</keyword>
<dbReference type="Proteomes" id="UP000237144">
    <property type="component" value="Unassembled WGS sequence"/>
</dbReference>
<feature type="region of interest" description="Disordered" evidence="7">
    <location>
        <begin position="1703"/>
        <end position="1732"/>
    </location>
</feature>
<dbReference type="GO" id="GO:0005663">
    <property type="term" value="C:DNA replication factor C complex"/>
    <property type="evidence" value="ECO:0007669"/>
    <property type="project" value="TreeGrafter"/>
</dbReference>
<protein>
    <recommendedName>
        <fullName evidence="5">Replication factor C subunit 5</fullName>
    </recommendedName>
</protein>
<feature type="domain" description="AAA+ ATPase" evidence="8">
    <location>
        <begin position="1778"/>
        <end position="1932"/>
    </location>
</feature>
<feature type="compositionally biased region" description="Low complexity" evidence="7">
    <location>
        <begin position="416"/>
        <end position="425"/>
    </location>
</feature>
<feature type="compositionally biased region" description="Basic and acidic residues" evidence="7">
    <location>
        <begin position="675"/>
        <end position="687"/>
    </location>
</feature>
<feature type="compositionally biased region" description="Basic and acidic residues" evidence="7">
    <location>
        <begin position="426"/>
        <end position="444"/>
    </location>
</feature>
<comment type="subcellular location">
    <subcellularLocation>
        <location evidence="1">Nucleus</location>
    </subcellularLocation>
</comment>
<feature type="compositionally biased region" description="Polar residues" evidence="7">
    <location>
        <begin position="1047"/>
        <end position="1057"/>
    </location>
</feature>
<dbReference type="EMBL" id="PJQD01000029">
    <property type="protein sequence ID" value="POY73986.1"/>
    <property type="molecule type" value="Genomic_DNA"/>
</dbReference>
<dbReference type="Gene3D" id="3.40.50.300">
    <property type="entry name" value="P-loop containing nucleotide triphosphate hydrolases"/>
    <property type="match status" value="1"/>
</dbReference>
<keyword evidence="6" id="KW-0175">Coiled coil</keyword>
<feature type="region of interest" description="Disordered" evidence="7">
    <location>
        <begin position="416"/>
        <end position="448"/>
    </location>
</feature>
<dbReference type="Pfam" id="PF22534">
    <property type="entry name" value="RFC_C"/>
    <property type="match status" value="1"/>
</dbReference>
<organism evidence="9 10">
    <name type="scientific">Rhodotorula taiwanensis</name>
    <dbReference type="NCBI Taxonomy" id="741276"/>
    <lineage>
        <taxon>Eukaryota</taxon>
        <taxon>Fungi</taxon>
        <taxon>Dikarya</taxon>
        <taxon>Basidiomycota</taxon>
        <taxon>Pucciniomycotina</taxon>
        <taxon>Microbotryomycetes</taxon>
        <taxon>Sporidiobolales</taxon>
        <taxon>Sporidiobolaceae</taxon>
        <taxon>Rhodotorula</taxon>
    </lineage>
</organism>
<feature type="region of interest" description="Disordered" evidence="7">
    <location>
        <begin position="1537"/>
        <end position="1614"/>
    </location>
</feature>
<evidence type="ECO:0000256" key="5">
    <source>
        <dbReference type="ARBA" id="ARBA00070185"/>
    </source>
</evidence>
<feature type="compositionally biased region" description="Polar residues" evidence="7">
    <location>
        <begin position="1469"/>
        <end position="1478"/>
    </location>
</feature>